<dbReference type="PANTHER" id="PTHR31490:SF88">
    <property type="entry name" value="BETA-XYLANASE"/>
    <property type="match status" value="1"/>
</dbReference>
<dbReference type="SUPFAM" id="SSF49384">
    <property type="entry name" value="Carbohydrate-binding domain"/>
    <property type="match status" value="1"/>
</dbReference>
<dbReference type="GO" id="GO:0031176">
    <property type="term" value="F:endo-1,4-beta-xylanase activity"/>
    <property type="evidence" value="ECO:0007669"/>
    <property type="project" value="UniProtKB-EC"/>
</dbReference>
<feature type="compositionally biased region" description="Acidic residues" evidence="11">
    <location>
        <begin position="363"/>
        <end position="372"/>
    </location>
</feature>
<keyword evidence="8 10" id="KW-0624">Polysaccharide degradation</keyword>
<evidence type="ECO:0000259" key="14">
    <source>
        <dbReference type="PROSITE" id="PS51760"/>
    </source>
</evidence>
<reference evidence="15" key="1">
    <citation type="journal article" date="2010" name="Enzyme Microb. Technol.">
        <title>A xylanase with broad pH and temperature adaptability from Streptomyces megasporus DSM 41476, and its potential application in brewing industry.</title>
        <authorList>
            <person name="Qiu Z."/>
            <person name="Shi P."/>
            <person name="Luo H."/>
            <person name="Bai Y."/>
            <person name="Yuan T."/>
            <person name="Yang P."/>
            <person name="Liu S."/>
            <person name="Yao B."/>
        </authorList>
    </citation>
    <scope>NUCLEOTIDE SEQUENCE</scope>
    <source>
        <strain evidence="15">DSM 41476</strain>
    </source>
</reference>
<dbReference type="GO" id="GO:0045493">
    <property type="term" value="P:xylan catabolic process"/>
    <property type="evidence" value="ECO:0007669"/>
    <property type="project" value="UniProtKB-KW"/>
</dbReference>
<evidence type="ECO:0000259" key="13">
    <source>
        <dbReference type="PROSITE" id="PS51173"/>
    </source>
</evidence>
<keyword evidence="6 10" id="KW-0119">Carbohydrate metabolism</keyword>
<feature type="signal peptide" evidence="12">
    <location>
        <begin position="1"/>
        <end position="36"/>
    </location>
</feature>
<evidence type="ECO:0000313" key="15">
    <source>
        <dbReference type="EMBL" id="ADE37527.1"/>
    </source>
</evidence>
<evidence type="ECO:0000256" key="12">
    <source>
        <dbReference type="SAM" id="SignalP"/>
    </source>
</evidence>
<dbReference type="PROSITE" id="PS51760">
    <property type="entry name" value="GH10_2"/>
    <property type="match status" value="1"/>
</dbReference>
<evidence type="ECO:0000256" key="3">
    <source>
        <dbReference type="ARBA" id="ARBA00022651"/>
    </source>
</evidence>
<dbReference type="OrthoDB" id="9815836at2"/>
<dbReference type="Gene3D" id="2.60.40.290">
    <property type="match status" value="1"/>
</dbReference>
<evidence type="ECO:0000256" key="6">
    <source>
        <dbReference type="ARBA" id="ARBA00023277"/>
    </source>
</evidence>
<dbReference type="SUPFAM" id="SSF51445">
    <property type="entry name" value="(Trans)glycosidases"/>
    <property type="match status" value="1"/>
</dbReference>
<keyword evidence="4 12" id="KW-0732">Signal</keyword>
<name>D5J9N6_9ACTN</name>
<evidence type="ECO:0000256" key="4">
    <source>
        <dbReference type="ARBA" id="ARBA00022729"/>
    </source>
</evidence>
<organism evidence="15">
    <name type="scientific">Streptomyces megasporus</name>
    <dbReference type="NCBI Taxonomy" id="44060"/>
    <lineage>
        <taxon>Bacteria</taxon>
        <taxon>Bacillati</taxon>
        <taxon>Actinomycetota</taxon>
        <taxon>Actinomycetes</taxon>
        <taxon>Kitasatosporales</taxon>
        <taxon>Streptomycetaceae</taxon>
        <taxon>Streptomyces</taxon>
    </lineage>
</organism>
<dbReference type="EC" id="3.2.1.8" evidence="10"/>
<dbReference type="SMART" id="SM00633">
    <property type="entry name" value="Glyco_10"/>
    <property type="match status" value="1"/>
</dbReference>
<dbReference type="PANTHER" id="PTHR31490">
    <property type="entry name" value="GLYCOSYL HYDROLASE"/>
    <property type="match status" value="1"/>
</dbReference>
<keyword evidence="7 10" id="KW-0326">Glycosidase</keyword>
<evidence type="ECO:0000256" key="9">
    <source>
        <dbReference type="PROSITE-ProRule" id="PRU10061"/>
    </source>
</evidence>
<evidence type="ECO:0000256" key="7">
    <source>
        <dbReference type="ARBA" id="ARBA00023295"/>
    </source>
</evidence>
<dbReference type="InterPro" id="IPR044846">
    <property type="entry name" value="GH10"/>
</dbReference>
<feature type="domain" description="GH10" evidence="14">
    <location>
        <begin position="35"/>
        <end position="350"/>
    </location>
</feature>
<feature type="active site" description="Nucleophile" evidence="9">
    <location>
        <position position="272"/>
    </location>
</feature>
<dbReference type="PRINTS" id="PR00134">
    <property type="entry name" value="GLHYDRLASE10"/>
</dbReference>
<accession>D5J9N6</accession>
<dbReference type="SMART" id="SM00637">
    <property type="entry name" value="CBD_II"/>
    <property type="match status" value="1"/>
</dbReference>
<dbReference type="InterPro" id="IPR012291">
    <property type="entry name" value="CBM2_carb-bd_dom_sf"/>
</dbReference>
<protein>
    <recommendedName>
        <fullName evidence="10">Beta-xylanase</fullName>
        <ecNumber evidence="10">3.2.1.8</ecNumber>
    </recommendedName>
</protein>
<dbReference type="InterPro" id="IPR017853">
    <property type="entry name" value="GH"/>
</dbReference>
<dbReference type="Pfam" id="PF00553">
    <property type="entry name" value="CBM_2"/>
    <property type="match status" value="1"/>
</dbReference>
<dbReference type="InterPro" id="IPR008965">
    <property type="entry name" value="CBM2/CBM3_carb-bd_dom_sf"/>
</dbReference>
<comment type="similarity">
    <text evidence="2 10">Belongs to the glycosyl hydrolase 10 (cellulase F) family.</text>
</comment>
<comment type="catalytic activity">
    <reaction evidence="1 10">
        <text>Endohydrolysis of (1-&gt;4)-beta-D-xylosidic linkages in xylans.</text>
        <dbReference type="EC" id="3.2.1.8"/>
    </reaction>
</comment>
<feature type="chain" id="PRO_5003073623" description="Beta-xylanase" evidence="12">
    <location>
        <begin position="37"/>
        <end position="479"/>
    </location>
</feature>
<evidence type="ECO:0000256" key="8">
    <source>
        <dbReference type="ARBA" id="ARBA00023326"/>
    </source>
</evidence>
<proteinExistence type="inferred from homology"/>
<dbReference type="InterPro" id="IPR001000">
    <property type="entry name" value="GH10_dom"/>
</dbReference>
<evidence type="ECO:0000256" key="5">
    <source>
        <dbReference type="ARBA" id="ARBA00022801"/>
    </source>
</evidence>
<dbReference type="AlphaFoldDB" id="D5J9N6"/>
<dbReference type="InterPro" id="IPR001919">
    <property type="entry name" value="CBD2"/>
</dbReference>
<keyword evidence="3 15" id="KW-0858">Xylan degradation</keyword>
<dbReference type="EMBL" id="GU188674">
    <property type="protein sequence ID" value="ADE37527.1"/>
    <property type="molecule type" value="Genomic_DNA"/>
</dbReference>
<evidence type="ECO:0000256" key="11">
    <source>
        <dbReference type="SAM" id="MobiDB-lite"/>
    </source>
</evidence>
<evidence type="ECO:0000256" key="2">
    <source>
        <dbReference type="ARBA" id="ARBA00007495"/>
    </source>
</evidence>
<feature type="region of interest" description="Disordered" evidence="11">
    <location>
        <begin position="352"/>
        <end position="378"/>
    </location>
</feature>
<dbReference type="GO" id="GO:0030247">
    <property type="term" value="F:polysaccharide binding"/>
    <property type="evidence" value="ECO:0007669"/>
    <property type="project" value="UniProtKB-UniRule"/>
</dbReference>
<dbReference type="PROSITE" id="PS00591">
    <property type="entry name" value="GH10_1"/>
    <property type="match status" value="1"/>
</dbReference>
<dbReference type="Pfam" id="PF00331">
    <property type="entry name" value="Glyco_hydro_10"/>
    <property type="match status" value="1"/>
</dbReference>
<evidence type="ECO:0000256" key="1">
    <source>
        <dbReference type="ARBA" id="ARBA00000681"/>
    </source>
</evidence>
<dbReference type="PROSITE" id="PS51173">
    <property type="entry name" value="CBM2"/>
    <property type="match status" value="1"/>
</dbReference>
<sequence length="479" mass="51318">MRSHRVRTVRRLTRAVVAVSAAAATLAFGLAGTSQAAAPTLREAADATGRFIGTAVNDGLLNNSTYRNIAASEFDSVTAENAMKWEAVEPQRGQYNWAGGDRLVQFAQQNDQLVYGHTLVWHSQMPQWLQNGSFSNSELRTIMTDHVTTQVGRYRGDVQRWDVVNEAFNEDGSLRQSKFYQQLGESYIADAFRAARAADPNAKLFINDYNTEVRNAKSDGLFRLVQRLKSQGVPIDGVGFQNHLIVGNVNGSAIQQNLQRFADLGLEVVITELDIRMRTPSDSSKLQQQARDYRAVADACLAVSACSGITVWGISDRDSWVPDTFPGEGDACPWDGNYQPKPAYHALLTAFTDAAGDPGGPGEDPEDPEDPGEPGTGSCTAVFTVANRWATGSVVNVTVRTTQALNGWRAEFDLPSGVTVANGWNGGFSQSGARVTVTNAAYNGTVAAGGTFSFGFQTNGGAAQDGTAVSLGGQRCAAG</sequence>
<feature type="domain" description="CBM2" evidence="13">
    <location>
        <begin position="372"/>
        <end position="479"/>
    </location>
</feature>
<dbReference type="Gene3D" id="3.20.20.80">
    <property type="entry name" value="Glycosidases"/>
    <property type="match status" value="1"/>
</dbReference>
<keyword evidence="5 10" id="KW-0378">Hydrolase</keyword>
<evidence type="ECO:0000256" key="10">
    <source>
        <dbReference type="RuleBase" id="RU361174"/>
    </source>
</evidence>
<dbReference type="InterPro" id="IPR031158">
    <property type="entry name" value="GH10_AS"/>
</dbReference>